<accession>A0A8J3W3B6</accession>
<reference evidence="3 4" key="1">
    <citation type="submission" date="2021-01" db="EMBL/GenBank/DDBJ databases">
        <title>Whole genome shotgun sequence of Planobispora longispora NBRC 13918.</title>
        <authorList>
            <person name="Komaki H."/>
            <person name="Tamura T."/>
        </authorList>
    </citation>
    <scope>NUCLEOTIDE SEQUENCE [LARGE SCALE GENOMIC DNA]</scope>
    <source>
        <strain evidence="3 4">NBRC 13918</strain>
    </source>
</reference>
<dbReference type="InterPro" id="IPR029058">
    <property type="entry name" value="AB_hydrolase_fold"/>
</dbReference>
<dbReference type="GO" id="GO:0003824">
    <property type="term" value="F:catalytic activity"/>
    <property type="evidence" value="ECO:0007669"/>
    <property type="project" value="UniProtKB-ARBA"/>
</dbReference>
<sequence>MTPVVFVHGIRVSATMWGPVTARLDRPAVAVDLPGHGTRRGEPFTMEAATSAVAAAIDEVGGRAFVAGLSLGGYVGIATAGRFPGRVAGLAALGCTALPGRYAWIYRSLASLAARDPSLADRISAYGLRRALPGPAGEAMVAGGLSCEVMPQAVAAVAGHDQLAALAAYPGRVWLVNGARDPFRANERDFLRACRDGRLILVPRRGHLGVLAAPGPLARLLGDLCAQLDGPAGGRAGGDRTGRPESGAEGRAGQTESGGGDQAGRLESAVATPSPR</sequence>
<dbReference type="AlphaFoldDB" id="A0A8J3W3B6"/>
<dbReference type="PANTHER" id="PTHR43689:SF8">
    <property type="entry name" value="ALPHA_BETA-HYDROLASES SUPERFAMILY PROTEIN"/>
    <property type="match status" value="1"/>
</dbReference>
<dbReference type="EMBL" id="BOOH01000011">
    <property type="protein sequence ID" value="GIH74642.1"/>
    <property type="molecule type" value="Genomic_DNA"/>
</dbReference>
<evidence type="ECO:0000313" key="3">
    <source>
        <dbReference type="EMBL" id="GIH74642.1"/>
    </source>
</evidence>
<feature type="domain" description="AB hydrolase-1" evidence="2">
    <location>
        <begin position="4"/>
        <end position="219"/>
    </location>
</feature>
<dbReference type="SUPFAM" id="SSF53474">
    <property type="entry name" value="alpha/beta-Hydrolases"/>
    <property type="match status" value="1"/>
</dbReference>
<dbReference type="PANTHER" id="PTHR43689">
    <property type="entry name" value="HYDROLASE"/>
    <property type="match status" value="1"/>
</dbReference>
<protein>
    <submittedName>
        <fullName evidence="3">Lysophospholipase</fullName>
    </submittedName>
</protein>
<proteinExistence type="predicted"/>
<evidence type="ECO:0000256" key="1">
    <source>
        <dbReference type="SAM" id="MobiDB-lite"/>
    </source>
</evidence>
<evidence type="ECO:0000259" key="2">
    <source>
        <dbReference type="Pfam" id="PF12697"/>
    </source>
</evidence>
<evidence type="ECO:0000313" key="4">
    <source>
        <dbReference type="Proteomes" id="UP000616724"/>
    </source>
</evidence>
<feature type="region of interest" description="Disordered" evidence="1">
    <location>
        <begin position="232"/>
        <end position="276"/>
    </location>
</feature>
<dbReference type="Proteomes" id="UP000616724">
    <property type="component" value="Unassembled WGS sequence"/>
</dbReference>
<comment type="caution">
    <text evidence="3">The sequence shown here is derived from an EMBL/GenBank/DDBJ whole genome shotgun (WGS) entry which is preliminary data.</text>
</comment>
<dbReference type="RefSeq" id="WP_203889371.1">
    <property type="nucleotide sequence ID" value="NZ_BOOH01000011.1"/>
</dbReference>
<dbReference type="Pfam" id="PF12697">
    <property type="entry name" value="Abhydrolase_6"/>
    <property type="match status" value="1"/>
</dbReference>
<organism evidence="3 4">
    <name type="scientific">Planobispora longispora</name>
    <dbReference type="NCBI Taxonomy" id="28887"/>
    <lineage>
        <taxon>Bacteria</taxon>
        <taxon>Bacillati</taxon>
        <taxon>Actinomycetota</taxon>
        <taxon>Actinomycetes</taxon>
        <taxon>Streptosporangiales</taxon>
        <taxon>Streptosporangiaceae</taxon>
        <taxon>Planobispora</taxon>
    </lineage>
</organism>
<gene>
    <name evidence="3" type="ORF">Plo01_10710</name>
</gene>
<name>A0A8J3W3B6_9ACTN</name>
<dbReference type="Gene3D" id="3.40.50.1820">
    <property type="entry name" value="alpha/beta hydrolase"/>
    <property type="match status" value="1"/>
</dbReference>
<dbReference type="InterPro" id="IPR000073">
    <property type="entry name" value="AB_hydrolase_1"/>
</dbReference>
<feature type="compositionally biased region" description="Basic and acidic residues" evidence="1">
    <location>
        <begin position="237"/>
        <end position="248"/>
    </location>
</feature>
<keyword evidence="4" id="KW-1185">Reference proteome</keyword>